<feature type="compositionally biased region" description="Low complexity" evidence="2">
    <location>
        <begin position="55"/>
        <end position="84"/>
    </location>
</feature>
<feature type="region of interest" description="Disordered" evidence="2">
    <location>
        <begin position="157"/>
        <end position="192"/>
    </location>
</feature>
<feature type="region of interest" description="Disordered" evidence="2">
    <location>
        <begin position="1"/>
        <end position="126"/>
    </location>
</feature>
<dbReference type="PANTHER" id="PTHR31807">
    <property type="entry name" value="AUGMIN FAMILY MEMBER"/>
    <property type="match status" value="1"/>
</dbReference>
<dbReference type="EnsemblPlants" id="MELO3C016807.2.1">
    <property type="protein sequence ID" value="MELO3C016807.2.1"/>
    <property type="gene ID" value="MELO3C016807.2"/>
</dbReference>
<reference evidence="3" key="1">
    <citation type="submission" date="2023-03" db="UniProtKB">
        <authorList>
            <consortium name="EnsemblPlants"/>
        </authorList>
    </citation>
    <scope>IDENTIFICATION</scope>
</reference>
<evidence type="ECO:0000256" key="2">
    <source>
        <dbReference type="SAM" id="MobiDB-lite"/>
    </source>
</evidence>
<dbReference type="GO" id="GO:0051225">
    <property type="term" value="P:spindle assembly"/>
    <property type="evidence" value="ECO:0007669"/>
    <property type="project" value="TreeGrafter"/>
</dbReference>
<feature type="compositionally biased region" description="Polar residues" evidence="2">
    <location>
        <begin position="85"/>
        <end position="99"/>
    </location>
</feature>
<dbReference type="Pfam" id="PF04484">
    <property type="entry name" value="QWRF"/>
    <property type="match status" value="1"/>
</dbReference>
<proteinExistence type="inferred from homology"/>
<accession>A0A9I9DE97</accession>
<feature type="compositionally biased region" description="Basic and acidic residues" evidence="2">
    <location>
        <begin position="43"/>
        <end position="54"/>
    </location>
</feature>
<dbReference type="GO" id="GO:0005737">
    <property type="term" value="C:cytoplasm"/>
    <property type="evidence" value="ECO:0007669"/>
    <property type="project" value="TreeGrafter"/>
</dbReference>
<dbReference type="InterPro" id="IPR007573">
    <property type="entry name" value="QWRF"/>
</dbReference>
<dbReference type="AlphaFoldDB" id="A0A9I9DE97"/>
<feature type="compositionally biased region" description="Low complexity" evidence="2">
    <location>
        <begin position="279"/>
        <end position="296"/>
    </location>
</feature>
<comment type="similarity">
    <text evidence="1">Belongs to the QWRF family.</text>
</comment>
<protein>
    <recommendedName>
        <fullName evidence="4">QWRF motif-containing protein 2-like</fullName>
    </recommendedName>
</protein>
<organism evidence="3">
    <name type="scientific">Cucumis melo</name>
    <name type="common">Muskmelon</name>
    <dbReference type="NCBI Taxonomy" id="3656"/>
    <lineage>
        <taxon>Eukaryota</taxon>
        <taxon>Viridiplantae</taxon>
        <taxon>Streptophyta</taxon>
        <taxon>Embryophyta</taxon>
        <taxon>Tracheophyta</taxon>
        <taxon>Spermatophyta</taxon>
        <taxon>Magnoliopsida</taxon>
        <taxon>eudicotyledons</taxon>
        <taxon>Gunneridae</taxon>
        <taxon>Pentapetalae</taxon>
        <taxon>rosids</taxon>
        <taxon>fabids</taxon>
        <taxon>Cucurbitales</taxon>
        <taxon>Cucurbitaceae</taxon>
        <taxon>Benincaseae</taxon>
        <taxon>Cucumis</taxon>
    </lineage>
</organism>
<feature type="region of interest" description="Disordered" evidence="2">
    <location>
        <begin position="328"/>
        <end position="408"/>
    </location>
</feature>
<feature type="compositionally biased region" description="Basic residues" evidence="2">
    <location>
        <begin position="20"/>
        <end position="29"/>
    </location>
</feature>
<feature type="compositionally biased region" description="Polar residues" evidence="2">
    <location>
        <begin position="1"/>
        <end position="16"/>
    </location>
</feature>
<evidence type="ECO:0008006" key="4">
    <source>
        <dbReference type="Google" id="ProtNLM"/>
    </source>
</evidence>
<name>A0A9I9DE97_CUCME</name>
<dbReference type="GO" id="GO:0008017">
    <property type="term" value="F:microtubule binding"/>
    <property type="evidence" value="ECO:0007669"/>
    <property type="project" value="TreeGrafter"/>
</dbReference>
<evidence type="ECO:0000256" key="1">
    <source>
        <dbReference type="ARBA" id="ARBA00010016"/>
    </source>
</evidence>
<dbReference type="PANTHER" id="PTHR31807:SF38">
    <property type="entry name" value="QWRF MOTIF-CONTAINING PROTEIN 9"/>
    <property type="match status" value="1"/>
</dbReference>
<dbReference type="GO" id="GO:0005880">
    <property type="term" value="C:nuclear microtubule"/>
    <property type="evidence" value="ECO:0007669"/>
    <property type="project" value="TreeGrafter"/>
</dbReference>
<dbReference type="Gramene" id="MELO3C016807.2.1">
    <property type="protein sequence ID" value="MELO3C016807.2.1"/>
    <property type="gene ID" value="MELO3C016807.2"/>
</dbReference>
<evidence type="ECO:0000313" key="3">
    <source>
        <dbReference type="EnsemblPlants" id="MELO3C016807.2.1"/>
    </source>
</evidence>
<feature type="compositionally biased region" description="Polar residues" evidence="2">
    <location>
        <begin position="297"/>
        <end position="307"/>
    </location>
</feature>
<sequence length="905" mass="99775">MVAAVSTTLNPKTTAPQKGPHLHPTRHNSNRLPLFPSESDNAIDPRKPKSREVTSRFMPPSNSSSSPLLTRRSSSPSVSRTSSLAATPTQAGSSVNKRSISVDRRRVGTPRPYSLDFRTGYDNGGVGEMPASQKLLLTSTRSLSVSFQGESFSFQVSKAKPVPSPGARKGTPERRKSTTPARGGGVADKAENSKLIVDQHRWPARLRQANLMSRSLDCEDMAERKRVGGGSVNIIRLLQDSKAQGRASFDGVLSSDSVNAGMEKADELVVDANSENASDHSNVLSSDSDSVSSGSNYGTQEYSPNEEQGQRGPRGIVVPARFWQETNNRLRRQPENGSPLSKNVGARSLAPSKLTVPKKFAMDSPTSTPREVANNRGQLSPIRGSPRPMSPSRLLASSTGPRLRNAVGSTPLNSLNSIPLSMTSFVADARRGKIAENRIVDAHSLRLLHNRLLQWRFVNARADAAQSGLSLNAERSLYNAWLSTSKLRESVRTKRSELQLLKQKLTLTSILSWQMLHLEEWDELDQDFSNSLSGVTEALRASTLRLPVVGSAKADVQGIKDAISSAVDVLQTMASSICFLLSKAFVKFIPMVHFAILVRGGKPFRKDFMIGIKLSEERFLKELLLVEIFILKFVGNQGRRKLLACTLDSGLQLASDMNCPFDANLPGCTTRTPITAPCQKYPTTPLAMKVKLKKKKVYSLYKVMFSRGIHVYLFRIVSLEKIYSSVVGMTTILTIQAFFPSQFSREKCASKTVHVKVNYVRSQFFNFHGSCRSVGKVNSLVSELANVSAKECELLERVKCLLSAIAVLQTVVCVRKFYSGDTYLQPDNLHVKAVDCHKANIIAEDQTLSFFLEAIRASGCLWFSEADECPHICFGFCLFRGKLKEEKEDLNKDLVVRGVWLWADE</sequence>
<feature type="region of interest" description="Disordered" evidence="2">
    <location>
        <begin position="274"/>
        <end position="313"/>
    </location>
</feature>